<organism evidence="1 2">
    <name type="scientific">Dermacentor silvarum</name>
    <name type="common">Tick</name>
    <dbReference type="NCBI Taxonomy" id="543639"/>
    <lineage>
        <taxon>Eukaryota</taxon>
        <taxon>Metazoa</taxon>
        <taxon>Ecdysozoa</taxon>
        <taxon>Arthropoda</taxon>
        <taxon>Chelicerata</taxon>
        <taxon>Arachnida</taxon>
        <taxon>Acari</taxon>
        <taxon>Parasitiformes</taxon>
        <taxon>Ixodida</taxon>
        <taxon>Ixodoidea</taxon>
        <taxon>Ixodidae</taxon>
        <taxon>Rhipicephalinae</taxon>
        <taxon>Dermacentor</taxon>
    </lineage>
</organism>
<gene>
    <name evidence="1" type="ORF">HPB49_011616</name>
</gene>
<protein>
    <submittedName>
        <fullName evidence="1">Uncharacterized protein</fullName>
    </submittedName>
</protein>
<accession>A0ACB8DZ04</accession>
<reference evidence="1" key="1">
    <citation type="submission" date="2020-05" db="EMBL/GenBank/DDBJ databases">
        <title>Large-scale comparative analyses of tick genomes elucidate their genetic diversity and vector capacities.</title>
        <authorList>
            <person name="Jia N."/>
            <person name="Wang J."/>
            <person name="Shi W."/>
            <person name="Du L."/>
            <person name="Sun Y."/>
            <person name="Zhan W."/>
            <person name="Jiang J."/>
            <person name="Wang Q."/>
            <person name="Zhang B."/>
            <person name="Ji P."/>
            <person name="Sakyi L.B."/>
            <person name="Cui X."/>
            <person name="Yuan T."/>
            <person name="Jiang B."/>
            <person name="Yang W."/>
            <person name="Lam T.T.-Y."/>
            <person name="Chang Q."/>
            <person name="Ding S."/>
            <person name="Wang X."/>
            <person name="Zhu J."/>
            <person name="Ruan X."/>
            <person name="Zhao L."/>
            <person name="Wei J."/>
            <person name="Que T."/>
            <person name="Du C."/>
            <person name="Cheng J."/>
            <person name="Dai P."/>
            <person name="Han X."/>
            <person name="Huang E."/>
            <person name="Gao Y."/>
            <person name="Liu J."/>
            <person name="Shao H."/>
            <person name="Ye R."/>
            <person name="Li L."/>
            <person name="Wei W."/>
            <person name="Wang X."/>
            <person name="Wang C."/>
            <person name="Yang T."/>
            <person name="Huo Q."/>
            <person name="Li W."/>
            <person name="Guo W."/>
            <person name="Chen H."/>
            <person name="Zhou L."/>
            <person name="Ni X."/>
            <person name="Tian J."/>
            <person name="Zhou Y."/>
            <person name="Sheng Y."/>
            <person name="Liu T."/>
            <person name="Pan Y."/>
            <person name="Xia L."/>
            <person name="Li J."/>
            <person name="Zhao F."/>
            <person name="Cao W."/>
        </authorList>
    </citation>
    <scope>NUCLEOTIDE SEQUENCE</scope>
    <source>
        <strain evidence="1">Dsil-2018</strain>
    </source>
</reference>
<evidence type="ECO:0000313" key="2">
    <source>
        <dbReference type="Proteomes" id="UP000821865"/>
    </source>
</evidence>
<dbReference type="Proteomes" id="UP000821865">
    <property type="component" value="Chromosome 1"/>
</dbReference>
<keyword evidence="2" id="KW-1185">Reference proteome</keyword>
<evidence type="ECO:0000313" key="1">
    <source>
        <dbReference type="EMBL" id="KAH7979857.1"/>
    </source>
</evidence>
<comment type="caution">
    <text evidence="1">The sequence shown here is derived from an EMBL/GenBank/DDBJ whole genome shotgun (WGS) entry which is preliminary data.</text>
</comment>
<proteinExistence type="predicted"/>
<sequence>MTSAELAFITALSLIGTASCQFRVPLMLVESNWTSSFGRANTPIHERLENHMDMDYIGEVKLGTPGQTFRIIFDTGSADFWVPSVRCTNGCHDRRKYDPSHSSSHVSDGKAVSIKYGSGEVRGALASDTLHLGNGAVPAQPFAEITHASGGIFRPEPVRRSDWAGRSLRRHYRARLP</sequence>
<name>A0ACB8DZ04_DERSI</name>
<dbReference type="EMBL" id="CM023470">
    <property type="protein sequence ID" value="KAH7979857.1"/>
    <property type="molecule type" value="Genomic_DNA"/>
</dbReference>